<dbReference type="GeneID" id="36377044"/>
<dbReference type="CTD" id="36377044"/>
<organism evidence="2">
    <name type="scientific">Strongyloides ratti</name>
    <name type="common">Parasitic roundworm</name>
    <dbReference type="NCBI Taxonomy" id="34506"/>
    <lineage>
        <taxon>Eukaryota</taxon>
        <taxon>Metazoa</taxon>
        <taxon>Ecdysozoa</taxon>
        <taxon>Nematoda</taxon>
        <taxon>Chromadorea</taxon>
        <taxon>Rhabditida</taxon>
        <taxon>Tylenchina</taxon>
        <taxon>Panagrolaimomorpha</taxon>
        <taxon>Strongyloidoidea</taxon>
        <taxon>Strongyloididae</taxon>
        <taxon>Strongyloides</taxon>
    </lineage>
</organism>
<sequence>MELNNNFGLNKKNRINLKDLLIQILSLYLITIANFVVFLYKNNTCPSIAAFIFRILYKFNVILQNFNTPDRQNNSVVLFSTPKIPGKKNLKSRFMENNLSPIADTSCTQWNNHNITGVSF</sequence>
<evidence type="ECO:0000313" key="3">
    <source>
        <dbReference type="Proteomes" id="UP000035682"/>
    </source>
</evidence>
<proteinExistence type="predicted"/>
<name>A0A090MX22_STRRB</name>
<evidence type="ECO:0000313" key="5">
    <source>
        <dbReference type="WormBase" id="SRAE_1000293200"/>
    </source>
</evidence>
<feature type="transmembrane region" description="Helical" evidence="1">
    <location>
        <begin position="20"/>
        <end position="40"/>
    </location>
</feature>
<reference evidence="4" key="2">
    <citation type="submission" date="2020-12" db="UniProtKB">
        <authorList>
            <consortium name="WormBaseParasite"/>
        </authorList>
    </citation>
    <scope>IDENTIFICATION</scope>
</reference>
<keyword evidence="1" id="KW-0812">Transmembrane</keyword>
<dbReference type="Proteomes" id="UP000035682">
    <property type="component" value="Unplaced"/>
</dbReference>
<dbReference type="EMBL" id="LN609528">
    <property type="protein sequence ID" value="CEF64679.1"/>
    <property type="molecule type" value="Genomic_DNA"/>
</dbReference>
<evidence type="ECO:0000313" key="4">
    <source>
        <dbReference type="WBParaSite" id="SRAE_1000293200.1"/>
    </source>
</evidence>
<dbReference type="WBParaSite" id="SRAE_1000293200.1">
    <property type="protein sequence ID" value="SRAE_1000293200.1"/>
    <property type="gene ID" value="WBGene00259549"/>
</dbReference>
<dbReference type="AlphaFoldDB" id="A0A090MX22"/>
<reference evidence="2 3" key="1">
    <citation type="submission" date="2014-09" db="EMBL/GenBank/DDBJ databases">
        <authorList>
            <person name="Martin A.A."/>
        </authorList>
    </citation>
    <scope>NUCLEOTIDE SEQUENCE</scope>
    <source>
        <strain evidence="3">ED321</strain>
        <strain evidence="2">ED321 Heterogonic</strain>
    </source>
</reference>
<keyword evidence="3" id="KW-1185">Reference proteome</keyword>
<accession>A0A090MX22</accession>
<dbReference type="WormBase" id="SRAE_1000293200">
    <property type="protein sequence ID" value="SRP07425"/>
    <property type="gene ID" value="WBGene00259549"/>
</dbReference>
<keyword evidence="1" id="KW-1133">Transmembrane helix</keyword>
<keyword evidence="1" id="KW-0472">Membrane</keyword>
<evidence type="ECO:0000256" key="1">
    <source>
        <dbReference type="SAM" id="Phobius"/>
    </source>
</evidence>
<protein>
    <submittedName>
        <fullName evidence="2 4">Uncharacterized protein</fullName>
    </submittedName>
</protein>
<gene>
    <name evidence="2 4 5" type="ORF">SRAE_1000293200</name>
</gene>
<dbReference type="RefSeq" id="XP_024503880.1">
    <property type="nucleotide sequence ID" value="XM_024650066.1"/>
</dbReference>
<evidence type="ECO:0000313" key="2">
    <source>
        <dbReference type="EMBL" id="CEF64679.1"/>
    </source>
</evidence>